<organism evidence="7 8">
    <name type="scientific">Parahalioglobus pacificus</name>
    <dbReference type="NCBI Taxonomy" id="930806"/>
    <lineage>
        <taxon>Bacteria</taxon>
        <taxon>Pseudomonadati</taxon>
        <taxon>Pseudomonadota</taxon>
        <taxon>Gammaproteobacteria</taxon>
        <taxon>Cellvibrionales</taxon>
        <taxon>Halieaceae</taxon>
        <taxon>Parahalioglobus</taxon>
    </lineage>
</organism>
<dbReference type="InterPro" id="IPR023153">
    <property type="entry name" value="DarP_sf"/>
</dbReference>
<keyword evidence="1 5" id="KW-0963">Cytoplasm</keyword>
<dbReference type="RefSeq" id="WP_189474310.1">
    <property type="nucleotide sequence ID" value="NZ_BMYM01000001.1"/>
</dbReference>
<evidence type="ECO:0000256" key="5">
    <source>
        <dbReference type="HAMAP-Rule" id="MF_00765"/>
    </source>
</evidence>
<reference evidence="7" key="1">
    <citation type="journal article" date="2014" name="Int. J. Syst. Evol. Microbiol.">
        <title>Complete genome sequence of Corynebacterium casei LMG S-19264T (=DSM 44701T), isolated from a smear-ripened cheese.</title>
        <authorList>
            <consortium name="US DOE Joint Genome Institute (JGI-PGF)"/>
            <person name="Walter F."/>
            <person name="Albersmeier A."/>
            <person name="Kalinowski J."/>
            <person name="Ruckert C."/>
        </authorList>
    </citation>
    <scope>NUCLEOTIDE SEQUENCE</scope>
    <source>
        <strain evidence="7">KCTC 23430</strain>
    </source>
</reference>
<evidence type="ECO:0000256" key="2">
    <source>
        <dbReference type="ARBA" id="ARBA00022517"/>
    </source>
</evidence>
<accession>A0A919CHH4</accession>
<dbReference type="PIRSF" id="PIRSF016183">
    <property type="entry name" value="UCP016183"/>
    <property type="match status" value="1"/>
</dbReference>
<sequence length="171" mass="19683">MADDTHLDDEDFGPSKTELKREMTARQDLGVALTQLSERELAQIPIDDERLRLAIEEVKRITTKSARRRHFQFIGKLMRDIDPEPIQRALDLLHNAHVQRTEAFHELENLRDAVLAQGDSGVQLVMDRWPQADRQQLRQIVRQHAKESGAGKPPAASRKLFKYLRSLSEEA</sequence>
<dbReference type="InterPro" id="IPR006839">
    <property type="entry name" value="DarP"/>
</dbReference>
<dbReference type="EMBL" id="BMYM01000001">
    <property type="protein sequence ID" value="GHD25768.1"/>
    <property type="molecule type" value="Genomic_DNA"/>
</dbReference>
<name>A0A919CHH4_9GAMM</name>
<feature type="region of interest" description="Disordered" evidence="6">
    <location>
        <begin position="1"/>
        <end position="20"/>
    </location>
</feature>
<comment type="caution">
    <text evidence="7">The sequence shown here is derived from an EMBL/GenBank/DDBJ whole genome shotgun (WGS) entry which is preliminary data.</text>
</comment>
<gene>
    <name evidence="5" type="primary">darP</name>
    <name evidence="7" type="ORF">GCM10007053_01970</name>
</gene>
<dbReference type="SUPFAM" id="SSF158710">
    <property type="entry name" value="PSPTO4464-like"/>
    <property type="match status" value="1"/>
</dbReference>
<comment type="subcellular location">
    <subcellularLocation>
        <location evidence="5">Cytoplasm</location>
    </subcellularLocation>
    <text evidence="5">Associates with late stage pre-50S ribosomal subunits.</text>
</comment>
<feature type="compositionally biased region" description="Acidic residues" evidence="6">
    <location>
        <begin position="1"/>
        <end position="12"/>
    </location>
</feature>
<dbReference type="PANTHER" id="PTHR38101">
    <property type="entry name" value="UPF0307 PROTEIN YJGA"/>
    <property type="match status" value="1"/>
</dbReference>
<dbReference type="CDD" id="cd16331">
    <property type="entry name" value="YjgA-like"/>
    <property type="match status" value="1"/>
</dbReference>
<dbReference type="Pfam" id="PF04751">
    <property type="entry name" value="DarP"/>
    <property type="match status" value="1"/>
</dbReference>
<dbReference type="AlphaFoldDB" id="A0A919CHH4"/>
<keyword evidence="3 5" id="KW-0699">rRNA-binding</keyword>
<dbReference type="HAMAP" id="MF_00765">
    <property type="entry name" value="DarP"/>
    <property type="match status" value="1"/>
</dbReference>
<dbReference type="GO" id="GO:1902626">
    <property type="term" value="P:assembly of large subunit precursor of preribosome"/>
    <property type="evidence" value="ECO:0007669"/>
    <property type="project" value="UniProtKB-UniRule"/>
</dbReference>
<comment type="similarity">
    <text evidence="5">Belongs to the DarP family.</text>
</comment>
<evidence type="ECO:0000313" key="7">
    <source>
        <dbReference type="EMBL" id="GHD25768.1"/>
    </source>
</evidence>
<dbReference type="NCBIfam" id="NF003593">
    <property type="entry name" value="PRK05255.1-1"/>
    <property type="match status" value="1"/>
</dbReference>
<dbReference type="Proteomes" id="UP000644693">
    <property type="component" value="Unassembled WGS sequence"/>
</dbReference>
<proteinExistence type="inferred from homology"/>
<reference evidence="7" key="2">
    <citation type="submission" date="2020-09" db="EMBL/GenBank/DDBJ databases">
        <authorList>
            <person name="Sun Q."/>
            <person name="Kim S."/>
        </authorList>
    </citation>
    <scope>NUCLEOTIDE SEQUENCE</scope>
    <source>
        <strain evidence="7">KCTC 23430</strain>
    </source>
</reference>
<evidence type="ECO:0000256" key="3">
    <source>
        <dbReference type="ARBA" id="ARBA00022730"/>
    </source>
</evidence>
<evidence type="ECO:0000256" key="6">
    <source>
        <dbReference type="SAM" id="MobiDB-lite"/>
    </source>
</evidence>
<evidence type="ECO:0000256" key="4">
    <source>
        <dbReference type="ARBA" id="ARBA00022884"/>
    </source>
</evidence>
<comment type="function">
    <text evidence="5">Member of a network of 50S ribosomal subunit biogenesis factors which assembles along the 30S-50S interface, preventing incorrect 23S rRNA structures from forming. Promotes peptidyl transferase center (PTC) maturation.</text>
</comment>
<evidence type="ECO:0000313" key="8">
    <source>
        <dbReference type="Proteomes" id="UP000644693"/>
    </source>
</evidence>
<dbReference type="GO" id="GO:0005829">
    <property type="term" value="C:cytosol"/>
    <property type="evidence" value="ECO:0007669"/>
    <property type="project" value="TreeGrafter"/>
</dbReference>
<dbReference type="PANTHER" id="PTHR38101:SF1">
    <property type="entry name" value="UPF0307 PROTEIN YJGA"/>
    <property type="match status" value="1"/>
</dbReference>
<dbReference type="GO" id="GO:0043022">
    <property type="term" value="F:ribosome binding"/>
    <property type="evidence" value="ECO:0007669"/>
    <property type="project" value="UniProtKB-UniRule"/>
</dbReference>
<keyword evidence="2 5" id="KW-0690">Ribosome biogenesis</keyword>
<keyword evidence="4 5" id="KW-0694">RNA-binding</keyword>
<dbReference type="Gene3D" id="1.10.60.30">
    <property type="entry name" value="PSPTO4464-like domains"/>
    <property type="match status" value="2"/>
</dbReference>
<dbReference type="GO" id="GO:0019843">
    <property type="term" value="F:rRNA binding"/>
    <property type="evidence" value="ECO:0007669"/>
    <property type="project" value="UniProtKB-UniRule"/>
</dbReference>
<protein>
    <recommendedName>
        <fullName evidence="5">Dual-action ribosomal maturation protein DarP</fullName>
    </recommendedName>
    <alternativeName>
        <fullName evidence="5">Large ribosomal subunit assembly factor DarP</fullName>
    </alternativeName>
</protein>
<keyword evidence="8" id="KW-1185">Reference proteome</keyword>
<evidence type="ECO:0000256" key="1">
    <source>
        <dbReference type="ARBA" id="ARBA00022490"/>
    </source>
</evidence>